<protein>
    <submittedName>
        <fullName evidence="3">CBS domain-containing protein</fullName>
    </submittedName>
</protein>
<evidence type="ECO:0000256" key="1">
    <source>
        <dbReference type="PROSITE-ProRule" id="PRU00703"/>
    </source>
</evidence>
<dbReference type="SUPFAM" id="SSF54631">
    <property type="entry name" value="CBS-domain pair"/>
    <property type="match status" value="1"/>
</dbReference>
<dbReference type="InterPro" id="IPR046342">
    <property type="entry name" value="CBS_dom_sf"/>
</dbReference>
<evidence type="ECO:0000259" key="2">
    <source>
        <dbReference type="PROSITE" id="PS51371"/>
    </source>
</evidence>
<dbReference type="AlphaFoldDB" id="A0A437R5B8"/>
<keyword evidence="1" id="KW-0129">CBS domain</keyword>
<organism evidence="3 4">
    <name type="scientific">Rheinheimera riviphila</name>
    <dbReference type="NCBI Taxonomy" id="1834037"/>
    <lineage>
        <taxon>Bacteria</taxon>
        <taxon>Pseudomonadati</taxon>
        <taxon>Pseudomonadota</taxon>
        <taxon>Gammaproteobacteria</taxon>
        <taxon>Chromatiales</taxon>
        <taxon>Chromatiaceae</taxon>
        <taxon>Rheinheimera</taxon>
    </lineage>
</organism>
<dbReference type="InterPro" id="IPR000644">
    <property type="entry name" value="CBS_dom"/>
</dbReference>
<comment type="caution">
    <text evidence="3">The sequence shown here is derived from an EMBL/GenBank/DDBJ whole genome shotgun (WGS) entry which is preliminary data.</text>
</comment>
<accession>A0A437R5B8</accession>
<keyword evidence="4" id="KW-1185">Reference proteome</keyword>
<evidence type="ECO:0000313" key="4">
    <source>
        <dbReference type="Proteomes" id="UP000283077"/>
    </source>
</evidence>
<reference evidence="3 4" key="1">
    <citation type="submission" date="2019-01" db="EMBL/GenBank/DDBJ databases">
        <authorList>
            <person name="Chen W.-M."/>
        </authorList>
    </citation>
    <scope>NUCLEOTIDE SEQUENCE [LARGE SCALE GENOMIC DNA]</scope>
    <source>
        <strain evidence="3 4">KYPC3</strain>
    </source>
</reference>
<dbReference type="Proteomes" id="UP000283077">
    <property type="component" value="Unassembled WGS sequence"/>
</dbReference>
<dbReference type="Pfam" id="PF00571">
    <property type="entry name" value="CBS"/>
    <property type="match status" value="2"/>
</dbReference>
<evidence type="ECO:0000313" key="3">
    <source>
        <dbReference type="EMBL" id="RVU41976.1"/>
    </source>
</evidence>
<proteinExistence type="predicted"/>
<dbReference type="EMBL" id="SACS01000001">
    <property type="protein sequence ID" value="RVU41976.1"/>
    <property type="molecule type" value="Genomic_DNA"/>
</dbReference>
<dbReference type="RefSeq" id="WP_127697354.1">
    <property type="nucleotide sequence ID" value="NZ_SACS01000001.1"/>
</dbReference>
<dbReference type="PROSITE" id="PS51371">
    <property type="entry name" value="CBS"/>
    <property type="match status" value="1"/>
</dbReference>
<name>A0A437R5B8_9GAMM</name>
<gene>
    <name evidence="3" type="ORF">EOE67_01950</name>
</gene>
<sequence>MRKLTVYTLDQVDHLVQPAEFQDATLTSPALSIFTDFRTSNPMLLDADTNAVEADDMMRQEHSWLKLVVDRQQEMVGVLSNDHFTSQYLMQHVSKDVKAKDLRVADLMRPREAVMALSYQQIQHCTVGDVLHTLQQKGEAYCVVIDRDSHQIRGIISVRDITNRLHLSPVKIEKTPALLNMFDRMYA</sequence>
<dbReference type="Gene3D" id="3.10.580.10">
    <property type="entry name" value="CBS-domain"/>
    <property type="match status" value="1"/>
</dbReference>
<dbReference type="OrthoDB" id="5295117at2"/>
<feature type="domain" description="CBS" evidence="2">
    <location>
        <begin position="108"/>
        <end position="172"/>
    </location>
</feature>